<dbReference type="InterPro" id="IPR032466">
    <property type="entry name" value="Metal_Hydrolase"/>
</dbReference>
<dbReference type="InterPro" id="IPR001130">
    <property type="entry name" value="TatD-like"/>
</dbReference>
<dbReference type="GO" id="GO:0016788">
    <property type="term" value="F:hydrolase activity, acting on ester bonds"/>
    <property type="evidence" value="ECO:0007669"/>
    <property type="project" value="InterPro"/>
</dbReference>
<feature type="binding site" evidence="2">
    <location>
        <position position="17"/>
    </location>
    <ligand>
        <name>a divalent metal cation</name>
        <dbReference type="ChEBI" id="CHEBI:60240"/>
        <label>1</label>
    </ligand>
</feature>
<dbReference type="AlphaFoldDB" id="A0A210Q3N9"/>
<sequence>MAFLQQLRDPACTAIGEVGIDLTSNCSCAGQCPKPAECRQQVTRDQVTTLTTVLQGAVVEGGGRPVIIHCKDGGSGRAAQEALGCFRRVPGASTLAVHWHCFTGSVDDIEAWRQLLPNLHIGVTAISLRAPSTRLALGGIDPSRLLLESDAPYLVPTGAGVGINSPWLLRHTLEELASLRGDNLYLLASQLNANARGFYSFE</sequence>
<keyword evidence="2" id="KW-0479">Metal-binding</keyword>
<dbReference type="Proteomes" id="UP000242188">
    <property type="component" value="Unassembled WGS sequence"/>
</dbReference>
<evidence type="ECO:0000313" key="3">
    <source>
        <dbReference type="EMBL" id="OWF43357.1"/>
    </source>
</evidence>
<feature type="binding site" evidence="2">
    <location>
        <position position="150"/>
    </location>
    <ligand>
        <name>a divalent metal cation</name>
        <dbReference type="ChEBI" id="CHEBI:60240"/>
        <label>1</label>
    </ligand>
</feature>
<accession>A0A210Q3N9</accession>
<evidence type="ECO:0000256" key="1">
    <source>
        <dbReference type="ARBA" id="ARBA00009275"/>
    </source>
</evidence>
<comment type="similarity">
    <text evidence="1">Belongs to the metallo-dependent hydrolases superfamily. TatD-type hydrolase family.</text>
</comment>
<dbReference type="GO" id="GO:0046872">
    <property type="term" value="F:metal ion binding"/>
    <property type="evidence" value="ECO:0007669"/>
    <property type="project" value="UniProtKB-KW"/>
</dbReference>
<feature type="binding site" evidence="2">
    <location>
        <position position="100"/>
    </location>
    <ligand>
        <name>a divalent metal cation</name>
        <dbReference type="ChEBI" id="CHEBI:60240"/>
        <label>2</label>
    </ligand>
</feature>
<keyword evidence="4" id="KW-1185">Reference proteome</keyword>
<dbReference type="Gene3D" id="3.20.20.140">
    <property type="entry name" value="Metal-dependent hydrolases"/>
    <property type="match status" value="1"/>
</dbReference>
<dbReference type="SUPFAM" id="SSF51556">
    <property type="entry name" value="Metallo-dependent hydrolases"/>
    <property type="match status" value="1"/>
</dbReference>
<dbReference type="PANTHER" id="PTHR46363:SF1">
    <property type="entry name" value="DEOXYRIBONUCLEASE TATDN2-RELATED"/>
    <property type="match status" value="1"/>
</dbReference>
<gene>
    <name evidence="3" type="ORF">KP79_PYT10075</name>
</gene>
<dbReference type="PANTHER" id="PTHR46363">
    <property type="entry name" value="DEOXYRIBONUCLEASE TATDN2-RELATED"/>
    <property type="match status" value="1"/>
</dbReference>
<dbReference type="EMBL" id="NEDP02005114">
    <property type="protein sequence ID" value="OWF43357.1"/>
    <property type="molecule type" value="Genomic_DNA"/>
</dbReference>
<organism evidence="3 4">
    <name type="scientific">Mizuhopecten yessoensis</name>
    <name type="common">Japanese scallop</name>
    <name type="synonym">Patinopecten yessoensis</name>
    <dbReference type="NCBI Taxonomy" id="6573"/>
    <lineage>
        <taxon>Eukaryota</taxon>
        <taxon>Metazoa</taxon>
        <taxon>Spiralia</taxon>
        <taxon>Lophotrochozoa</taxon>
        <taxon>Mollusca</taxon>
        <taxon>Bivalvia</taxon>
        <taxon>Autobranchia</taxon>
        <taxon>Pteriomorphia</taxon>
        <taxon>Pectinida</taxon>
        <taxon>Pectinoidea</taxon>
        <taxon>Pectinidae</taxon>
        <taxon>Mizuhopecten</taxon>
    </lineage>
</organism>
<protein>
    <submittedName>
        <fullName evidence="3">Deoxyribonuclease TATDN2</fullName>
    </submittedName>
</protein>
<comment type="caution">
    <text evidence="3">The sequence shown here is derived from an EMBL/GenBank/DDBJ whole genome shotgun (WGS) entry which is preliminary data.</text>
</comment>
<proteinExistence type="inferred from homology"/>
<reference evidence="3 4" key="1">
    <citation type="journal article" date="2017" name="Nat. Ecol. Evol.">
        <title>Scallop genome provides insights into evolution of bilaterian karyotype and development.</title>
        <authorList>
            <person name="Wang S."/>
            <person name="Zhang J."/>
            <person name="Jiao W."/>
            <person name="Li J."/>
            <person name="Xun X."/>
            <person name="Sun Y."/>
            <person name="Guo X."/>
            <person name="Huan P."/>
            <person name="Dong B."/>
            <person name="Zhang L."/>
            <person name="Hu X."/>
            <person name="Sun X."/>
            <person name="Wang J."/>
            <person name="Zhao C."/>
            <person name="Wang Y."/>
            <person name="Wang D."/>
            <person name="Huang X."/>
            <person name="Wang R."/>
            <person name="Lv J."/>
            <person name="Li Y."/>
            <person name="Zhang Z."/>
            <person name="Liu B."/>
            <person name="Lu W."/>
            <person name="Hui Y."/>
            <person name="Liang J."/>
            <person name="Zhou Z."/>
            <person name="Hou R."/>
            <person name="Li X."/>
            <person name="Liu Y."/>
            <person name="Li H."/>
            <person name="Ning X."/>
            <person name="Lin Y."/>
            <person name="Zhao L."/>
            <person name="Xing Q."/>
            <person name="Dou J."/>
            <person name="Li Y."/>
            <person name="Mao J."/>
            <person name="Guo H."/>
            <person name="Dou H."/>
            <person name="Li T."/>
            <person name="Mu C."/>
            <person name="Jiang W."/>
            <person name="Fu Q."/>
            <person name="Fu X."/>
            <person name="Miao Y."/>
            <person name="Liu J."/>
            <person name="Yu Q."/>
            <person name="Li R."/>
            <person name="Liao H."/>
            <person name="Li X."/>
            <person name="Kong Y."/>
            <person name="Jiang Z."/>
            <person name="Chourrout D."/>
            <person name="Li R."/>
            <person name="Bao Z."/>
        </authorList>
    </citation>
    <scope>NUCLEOTIDE SEQUENCE [LARGE SCALE GENOMIC DNA]</scope>
    <source>
        <strain evidence="3 4">PY_sf001</strain>
    </source>
</reference>
<dbReference type="Pfam" id="PF01026">
    <property type="entry name" value="TatD_DNase"/>
    <property type="match status" value="1"/>
</dbReference>
<dbReference type="PIRSF" id="PIRSF005902">
    <property type="entry name" value="DNase_TatD"/>
    <property type="match status" value="1"/>
</dbReference>
<dbReference type="OrthoDB" id="6142500at2759"/>
<evidence type="ECO:0000313" key="4">
    <source>
        <dbReference type="Proteomes" id="UP000242188"/>
    </source>
</evidence>
<name>A0A210Q3N9_MIZYE</name>
<evidence type="ECO:0000256" key="2">
    <source>
        <dbReference type="PIRSR" id="PIRSR005902-1"/>
    </source>
</evidence>
<feature type="binding site" evidence="2">
    <location>
        <position position="69"/>
    </location>
    <ligand>
        <name>a divalent metal cation</name>
        <dbReference type="ChEBI" id="CHEBI:60240"/>
        <label>2</label>
    </ligand>
</feature>